<dbReference type="AlphaFoldDB" id="M1DZS9"/>
<evidence type="ECO:0000313" key="2">
    <source>
        <dbReference type="Proteomes" id="UP000011115"/>
    </source>
</evidence>
<dbReference type="InParanoid" id="M1DZS9"/>
<dbReference type="Proteomes" id="UP000011115">
    <property type="component" value="Unassembled WGS sequence"/>
</dbReference>
<sequence>MSSPSSLGDSPKGPLIALSAPLTPKTHCNIWWASLSSLSGVYESPKGPVYRRHALFLGIFELILSACPIWLTQVTRQSIQRIWPDPKYKDETCISANDSNSDSVYVAHLTTCESEGKHQDPQANISEPEDDQLQLAWRAEMPSNRMNDPSRIRVPQTTPPPPVPDQVVVPAPPAQGFPPQSLNRLKAEGLRTIIEEKRLSIDGVIDRYPKIWSAMQSHKF</sequence>
<protein>
    <recommendedName>
        <fullName evidence="3">Integrase core domain containing protein</fullName>
    </recommendedName>
</protein>
<dbReference type="EnsemblPlants" id="PGSC0003DMT400097046">
    <property type="protein sequence ID" value="PGSC0003DMT400097046"/>
    <property type="gene ID" value="PGSC0003DMG400046617"/>
</dbReference>
<reference evidence="2" key="1">
    <citation type="journal article" date="2011" name="Nature">
        <title>Genome sequence and analysis of the tuber crop potato.</title>
        <authorList>
            <consortium name="The Potato Genome Sequencing Consortium"/>
        </authorList>
    </citation>
    <scope>NUCLEOTIDE SEQUENCE [LARGE SCALE GENOMIC DNA]</scope>
    <source>
        <strain evidence="2">cv. DM1-3 516 R44</strain>
    </source>
</reference>
<proteinExistence type="predicted"/>
<keyword evidence="2" id="KW-1185">Reference proteome</keyword>
<dbReference type="Gramene" id="PGSC0003DMT400097046">
    <property type="protein sequence ID" value="PGSC0003DMT400097046"/>
    <property type="gene ID" value="PGSC0003DMG400046617"/>
</dbReference>
<organism evidence="1 2">
    <name type="scientific">Solanum tuberosum</name>
    <name type="common">Potato</name>
    <dbReference type="NCBI Taxonomy" id="4113"/>
    <lineage>
        <taxon>Eukaryota</taxon>
        <taxon>Viridiplantae</taxon>
        <taxon>Streptophyta</taxon>
        <taxon>Embryophyta</taxon>
        <taxon>Tracheophyta</taxon>
        <taxon>Spermatophyta</taxon>
        <taxon>Magnoliopsida</taxon>
        <taxon>eudicotyledons</taxon>
        <taxon>Gunneridae</taxon>
        <taxon>Pentapetalae</taxon>
        <taxon>asterids</taxon>
        <taxon>lamiids</taxon>
        <taxon>Solanales</taxon>
        <taxon>Solanaceae</taxon>
        <taxon>Solanoideae</taxon>
        <taxon>Solaneae</taxon>
        <taxon>Solanum</taxon>
    </lineage>
</organism>
<dbReference type="HOGENOM" id="CLU_1257994_0_0_1"/>
<dbReference type="PaxDb" id="4113-PGSC0003DMT400097046"/>
<accession>M1DZS9</accession>
<name>M1DZS9_SOLTU</name>
<evidence type="ECO:0008006" key="3">
    <source>
        <dbReference type="Google" id="ProtNLM"/>
    </source>
</evidence>
<dbReference type="PANTHER" id="PTHR33180:SF31">
    <property type="entry name" value="POLYPROTEIN PROTEIN"/>
    <property type="match status" value="1"/>
</dbReference>
<evidence type="ECO:0000313" key="1">
    <source>
        <dbReference type="EnsemblPlants" id="PGSC0003DMT400097046"/>
    </source>
</evidence>
<reference evidence="1" key="2">
    <citation type="submission" date="2015-06" db="UniProtKB">
        <authorList>
            <consortium name="EnsemblPlants"/>
        </authorList>
    </citation>
    <scope>IDENTIFICATION</scope>
    <source>
        <strain evidence="1">DM1-3 516 R44</strain>
    </source>
</reference>
<dbReference type="PANTHER" id="PTHR33180">
    <property type="entry name" value="PHOTOSYSTEM II CP43 REACTION CENTER PROTEIN"/>
    <property type="match status" value="1"/>
</dbReference>